<evidence type="ECO:0000313" key="2">
    <source>
        <dbReference type="Proteomes" id="UP000186817"/>
    </source>
</evidence>
<sequence>MEGSLDGGGLAGCLQALGWRLAWMVGWSRCLAGGGKMEGGGLDKRLDGGEGVDGGCLAGWRAGDAWLDGGGLGWMELDGGGPGSGGWMERAWLDGGWMEGSGWRGPWLDGGACGWKVFERGREPDGGMDGVVLRFGSQGTFEILFIYSGQRTLRGCSLPAGLGHFCAYHSMVGPLSHAIHGCGCSRKPWRGRRNPSLEASLRPKVSVQVVYLPF</sequence>
<accession>A0A1Q9E0B6</accession>
<comment type="caution">
    <text evidence="1">The sequence shown here is derived from an EMBL/GenBank/DDBJ whole genome shotgun (WGS) entry which is preliminary data.</text>
</comment>
<keyword evidence="2" id="KW-1185">Reference proteome</keyword>
<dbReference type="AlphaFoldDB" id="A0A1Q9E0B6"/>
<dbReference type="Proteomes" id="UP000186817">
    <property type="component" value="Unassembled WGS sequence"/>
</dbReference>
<reference evidence="1 2" key="1">
    <citation type="submission" date="2016-02" db="EMBL/GenBank/DDBJ databases">
        <title>Genome analysis of coral dinoflagellate symbionts highlights evolutionary adaptations to a symbiotic lifestyle.</title>
        <authorList>
            <person name="Aranda M."/>
            <person name="Li Y."/>
            <person name="Liew Y.J."/>
            <person name="Baumgarten S."/>
            <person name="Simakov O."/>
            <person name="Wilson M."/>
            <person name="Piel J."/>
            <person name="Ashoor H."/>
            <person name="Bougouffa S."/>
            <person name="Bajic V.B."/>
            <person name="Ryu T."/>
            <person name="Ravasi T."/>
            <person name="Bayer T."/>
            <person name="Micklem G."/>
            <person name="Kim H."/>
            <person name="Bhak J."/>
            <person name="Lajeunesse T.C."/>
            <person name="Voolstra C.R."/>
        </authorList>
    </citation>
    <scope>NUCLEOTIDE SEQUENCE [LARGE SCALE GENOMIC DNA]</scope>
    <source>
        <strain evidence="1 2">CCMP2467</strain>
    </source>
</reference>
<evidence type="ECO:0000313" key="1">
    <source>
        <dbReference type="EMBL" id="OLQ00829.1"/>
    </source>
</evidence>
<protein>
    <submittedName>
        <fullName evidence="1">Uncharacterized protein</fullName>
    </submittedName>
</protein>
<gene>
    <name evidence="1" type="ORF">AK812_SmicGene16470</name>
</gene>
<dbReference type="EMBL" id="LSRX01000314">
    <property type="protein sequence ID" value="OLQ00829.1"/>
    <property type="molecule type" value="Genomic_DNA"/>
</dbReference>
<name>A0A1Q9E0B6_SYMMI</name>
<proteinExistence type="predicted"/>
<organism evidence="1 2">
    <name type="scientific">Symbiodinium microadriaticum</name>
    <name type="common">Dinoflagellate</name>
    <name type="synonym">Zooxanthella microadriatica</name>
    <dbReference type="NCBI Taxonomy" id="2951"/>
    <lineage>
        <taxon>Eukaryota</taxon>
        <taxon>Sar</taxon>
        <taxon>Alveolata</taxon>
        <taxon>Dinophyceae</taxon>
        <taxon>Suessiales</taxon>
        <taxon>Symbiodiniaceae</taxon>
        <taxon>Symbiodinium</taxon>
    </lineage>
</organism>